<comment type="pathway">
    <text evidence="2">Cofactor biosynthesis; riboflavin biosynthesis; 2-hydroxy-3-oxobutyl phosphate from D-ribulose 5-phosphate: step 1/1.</text>
</comment>
<dbReference type="InterPro" id="IPR017945">
    <property type="entry name" value="DHBP_synth_RibB-like_a/b_dom"/>
</dbReference>
<dbReference type="EMBL" id="CP017704">
    <property type="protein sequence ID" value="ASS96965.1"/>
    <property type="molecule type" value="Genomic_DNA"/>
</dbReference>
<dbReference type="GO" id="GO:0009231">
    <property type="term" value="P:riboflavin biosynthetic process"/>
    <property type="evidence" value="ECO:0007669"/>
    <property type="project" value="UniProtKB-UniPathway"/>
</dbReference>
<dbReference type="Gene3D" id="3.90.870.10">
    <property type="entry name" value="DHBP synthase"/>
    <property type="match status" value="1"/>
</dbReference>
<dbReference type="UniPathway" id="UPA00275">
    <property type="reaction ID" value="UER00399"/>
</dbReference>
<gene>
    <name evidence="6" type="ORF">BS1321_25525</name>
</gene>
<dbReference type="InterPro" id="IPR000422">
    <property type="entry name" value="DHBP_synthase_RibB"/>
</dbReference>
<dbReference type="AlphaFoldDB" id="A0A223EP63"/>
<dbReference type="GO" id="GO:0005829">
    <property type="term" value="C:cytosol"/>
    <property type="evidence" value="ECO:0007669"/>
    <property type="project" value="TreeGrafter"/>
</dbReference>
<organism evidence="6 7">
    <name type="scientific">Peribacillus simplex NBRC 15720 = DSM 1321</name>
    <dbReference type="NCBI Taxonomy" id="1349754"/>
    <lineage>
        <taxon>Bacteria</taxon>
        <taxon>Bacillati</taxon>
        <taxon>Bacillota</taxon>
        <taxon>Bacilli</taxon>
        <taxon>Bacillales</taxon>
        <taxon>Bacillaceae</taxon>
        <taxon>Peribacillus</taxon>
    </lineage>
</organism>
<evidence type="ECO:0000256" key="4">
    <source>
        <dbReference type="ARBA" id="ARBA00022619"/>
    </source>
</evidence>
<evidence type="ECO:0000313" key="6">
    <source>
        <dbReference type="EMBL" id="ASS96965.1"/>
    </source>
</evidence>
<dbReference type="GO" id="GO:0046872">
    <property type="term" value="F:metal ion binding"/>
    <property type="evidence" value="ECO:0007669"/>
    <property type="project" value="UniProtKB-KW"/>
</dbReference>
<proteinExistence type="predicted"/>
<evidence type="ECO:0000256" key="1">
    <source>
        <dbReference type="ARBA" id="ARBA00002284"/>
    </source>
</evidence>
<reference evidence="6 7" key="1">
    <citation type="submission" date="2016-10" db="EMBL/GenBank/DDBJ databases">
        <title>The whole genome sequencing and assembly of Bacillus simplex DSM 1321 strain.</title>
        <authorList>
            <person name="Park M.-K."/>
            <person name="Lee Y.-J."/>
            <person name="Yi H."/>
            <person name="Bahn Y.-S."/>
            <person name="Kim J.F."/>
            <person name="Lee D.-W."/>
        </authorList>
    </citation>
    <scope>NUCLEOTIDE SEQUENCE [LARGE SCALE GENOMIC DNA]</scope>
    <source>
        <strain evidence="6 7">DSM 1321</strain>
    </source>
</reference>
<evidence type="ECO:0000313" key="7">
    <source>
        <dbReference type="Proteomes" id="UP000214618"/>
    </source>
</evidence>
<sequence>MLSRVGHTEAAVDLAKLAGGKPVAVICEIMKEDGTMALVPDLITIAKQLNLKLITIKDLVAFRQRQGELYIQE</sequence>
<dbReference type="Proteomes" id="UP000214618">
    <property type="component" value="Chromosome"/>
</dbReference>
<dbReference type="EC" id="4.1.99.12" evidence="3"/>
<dbReference type="SUPFAM" id="SSF55821">
    <property type="entry name" value="YrdC/RibB"/>
    <property type="match status" value="1"/>
</dbReference>
<keyword evidence="5" id="KW-0479">Metal-binding</keyword>
<dbReference type="Pfam" id="PF00926">
    <property type="entry name" value="DHBP_synthase"/>
    <property type="match status" value="1"/>
</dbReference>
<comment type="function">
    <text evidence="1">Catalyzes the conversion of D-ribulose 5-phosphate to formate and 3,4-dihydroxy-2-butanone 4-phosphate.</text>
</comment>
<protein>
    <recommendedName>
        <fullName evidence="3">3,4-dihydroxy-2-butanone-4-phosphate synthase</fullName>
        <ecNumber evidence="3">4.1.99.12</ecNumber>
    </recommendedName>
</protein>
<keyword evidence="4" id="KW-0686">Riboflavin biosynthesis</keyword>
<evidence type="ECO:0000256" key="5">
    <source>
        <dbReference type="ARBA" id="ARBA00022723"/>
    </source>
</evidence>
<dbReference type="PANTHER" id="PTHR21327">
    <property type="entry name" value="GTP CYCLOHYDROLASE II-RELATED"/>
    <property type="match status" value="1"/>
</dbReference>
<dbReference type="PANTHER" id="PTHR21327:SF18">
    <property type="entry name" value="3,4-DIHYDROXY-2-BUTANONE 4-PHOSPHATE SYNTHASE"/>
    <property type="match status" value="1"/>
</dbReference>
<accession>A0A223EP63</accession>
<dbReference type="GO" id="GO:0003935">
    <property type="term" value="F:GTP cyclohydrolase II activity"/>
    <property type="evidence" value="ECO:0007669"/>
    <property type="project" value="TreeGrafter"/>
</dbReference>
<name>A0A223EP63_9BACI</name>
<evidence type="ECO:0000256" key="3">
    <source>
        <dbReference type="ARBA" id="ARBA00012153"/>
    </source>
</evidence>
<dbReference type="GO" id="GO:0008686">
    <property type="term" value="F:3,4-dihydroxy-2-butanone-4-phosphate synthase activity"/>
    <property type="evidence" value="ECO:0007669"/>
    <property type="project" value="UniProtKB-EC"/>
</dbReference>
<evidence type="ECO:0000256" key="2">
    <source>
        <dbReference type="ARBA" id="ARBA00004904"/>
    </source>
</evidence>